<dbReference type="PANTHER" id="PTHR43450">
    <property type="entry name" value="ASPARTYL-TRNA SYNTHETASE"/>
    <property type="match status" value="1"/>
</dbReference>
<dbReference type="EMBL" id="ML119117">
    <property type="protein sequence ID" value="RPB14484.1"/>
    <property type="molecule type" value="Genomic_DNA"/>
</dbReference>
<accession>A0A3N4KV98</accession>
<comment type="subcellular location">
    <subcellularLocation>
        <location evidence="1">Cytoplasm</location>
    </subcellularLocation>
</comment>
<comment type="catalytic activity">
    <reaction evidence="12">
        <text>tRNA(Asp) + L-aspartate + ATP = L-aspartyl-tRNA(Asp) + AMP + diphosphate</text>
        <dbReference type="Rhea" id="RHEA:19649"/>
        <dbReference type="Rhea" id="RHEA-COMP:9660"/>
        <dbReference type="Rhea" id="RHEA-COMP:9678"/>
        <dbReference type="ChEBI" id="CHEBI:29991"/>
        <dbReference type="ChEBI" id="CHEBI:30616"/>
        <dbReference type="ChEBI" id="CHEBI:33019"/>
        <dbReference type="ChEBI" id="CHEBI:78442"/>
        <dbReference type="ChEBI" id="CHEBI:78516"/>
        <dbReference type="ChEBI" id="CHEBI:456215"/>
        <dbReference type="EC" id="6.1.1.12"/>
    </reaction>
</comment>
<keyword evidence="9" id="KW-0648">Protein biosynthesis</keyword>
<evidence type="ECO:0000313" key="16">
    <source>
        <dbReference type="EMBL" id="RPB14484.1"/>
    </source>
</evidence>
<dbReference type="NCBIfam" id="NF003483">
    <property type="entry name" value="PRK05159.1"/>
    <property type="match status" value="1"/>
</dbReference>
<keyword evidence="6" id="KW-0436">Ligase</keyword>
<evidence type="ECO:0000256" key="8">
    <source>
        <dbReference type="ARBA" id="ARBA00022840"/>
    </source>
</evidence>
<reference evidence="16 17" key="1">
    <citation type="journal article" date="2018" name="Nat. Ecol. Evol.">
        <title>Pezizomycetes genomes reveal the molecular basis of ectomycorrhizal truffle lifestyle.</title>
        <authorList>
            <person name="Murat C."/>
            <person name="Payen T."/>
            <person name="Noel B."/>
            <person name="Kuo A."/>
            <person name="Morin E."/>
            <person name="Chen J."/>
            <person name="Kohler A."/>
            <person name="Krizsan K."/>
            <person name="Balestrini R."/>
            <person name="Da Silva C."/>
            <person name="Montanini B."/>
            <person name="Hainaut M."/>
            <person name="Levati E."/>
            <person name="Barry K.W."/>
            <person name="Belfiori B."/>
            <person name="Cichocki N."/>
            <person name="Clum A."/>
            <person name="Dockter R.B."/>
            <person name="Fauchery L."/>
            <person name="Guy J."/>
            <person name="Iotti M."/>
            <person name="Le Tacon F."/>
            <person name="Lindquist E.A."/>
            <person name="Lipzen A."/>
            <person name="Malagnac F."/>
            <person name="Mello A."/>
            <person name="Molinier V."/>
            <person name="Miyauchi S."/>
            <person name="Poulain J."/>
            <person name="Riccioni C."/>
            <person name="Rubini A."/>
            <person name="Sitrit Y."/>
            <person name="Splivallo R."/>
            <person name="Traeger S."/>
            <person name="Wang M."/>
            <person name="Zifcakova L."/>
            <person name="Wipf D."/>
            <person name="Zambonelli A."/>
            <person name="Paolocci F."/>
            <person name="Nowrousian M."/>
            <person name="Ottonello S."/>
            <person name="Baldrian P."/>
            <person name="Spatafora J.W."/>
            <person name="Henrissat B."/>
            <person name="Nagy L.G."/>
            <person name="Aury J.M."/>
            <person name="Wincker P."/>
            <person name="Grigoriev I.V."/>
            <person name="Bonfante P."/>
            <person name="Martin F.M."/>
        </authorList>
    </citation>
    <scope>NUCLEOTIDE SEQUENCE [LARGE SCALE GENOMIC DNA]</scope>
    <source>
        <strain evidence="16 17">CCBAS932</strain>
    </source>
</reference>
<dbReference type="FunCoup" id="A0A3N4KV98">
    <property type="interactions" value="1207"/>
</dbReference>
<dbReference type="STRING" id="1392247.A0A3N4KV98"/>
<dbReference type="GO" id="GO:0017101">
    <property type="term" value="C:aminoacyl-tRNA synthetase multienzyme complex"/>
    <property type="evidence" value="ECO:0007669"/>
    <property type="project" value="TreeGrafter"/>
</dbReference>
<keyword evidence="8" id="KW-0067">ATP-binding</keyword>
<keyword evidence="7" id="KW-0547">Nucleotide-binding</keyword>
<evidence type="ECO:0000256" key="14">
    <source>
        <dbReference type="SAM" id="MobiDB-lite"/>
    </source>
</evidence>
<dbReference type="CDD" id="cd04320">
    <property type="entry name" value="AspRS_cyto_N"/>
    <property type="match status" value="1"/>
</dbReference>
<dbReference type="OrthoDB" id="372395at2759"/>
<evidence type="ECO:0000256" key="3">
    <source>
        <dbReference type="ARBA" id="ARBA00012841"/>
    </source>
</evidence>
<dbReference type="InterPro" id="IPR012340">
    <property type="entry name" value="NA-bd_OB-fold"/>
</dbReference>
<gene>
    <name evidence="16" type="ORF">P167DRAFT_543626</name>
</gene>
<dbReference type="Pfam" id="PF00152">
    <property type="entry name" value="tRNA-synt_2"/>
    <property type="match status" value="1"/>
</dbReference>
<evidence type="ECO:0000256" key="6">
    <source>
        <dbReference type="ARBA" id="ARBA00022598"/>
    </source>
</evidence>
<evidence type="ECO:0000256" key="11">
    <source>
        <dbReference type="ARBA" id="ARBA00033155"/>
    </source>
</evidence>
<dbReference type="PRINTS" id="PR01042">
    <property type="entry name" value="TRNASYNTHASP"/>
</dbReference>
<feature type="region of interest" description="Disordered" evidence="14">
    <location>
        <begin position="1"/>
        <end position="33"/>
    </location>
</feature>
<dbReference type="InterPro" id="IPR002312">
    <property type="entry name" value="Asp/Asn-tRNA-synth_IIb"/>
</dbReference>
<name>A0A3N4KV98_9PEZI</name>
<dbReference type="EC" id="6.1.1.12" evidence="3"/>
<evidence type="ECO:0000256" key="1">
    <source>
        <dbReference type="ARBA" id="ARBA00004496"/>
    </source>
</evidence>
<dbReference type="InterPro" id="IPR006195">
    <property type="entry name" value="aa-tRNA-synth_II"/>
</dbReference>
<dbReference type="SUPFAM" id="SSF55681">
    <property type="entry name" value="Class II aaRS and biotin synthetases"/>
    <property type="match status" value="1"/>
</dbReference>
<dbReference type="Pfam" id="PF01336">
    <property type="entry name" value="tRNA_anti-codon"/>
    <property type="match status" value="1"/>
</dbReference>
<organism evidence="16 17">
    <name type="scientific">Morchella conica CCBAS932</name>
    <dbReference type="NCBI Taxonomy" id="1392247"/>
    <lineage>
        <taxon>Eukaryota</taxon>
        <taxon>Fungi</taxon>
        <taxon>Dikarya</taxon>
        <taxon>Ascomycota</taxon>
        <taxon>Pezizomycotina</taxon>
        <taxon>Pezizomycetes</taxon>
        <taxon>Pezizales</taxon>
        <taxon>Morchellaceae</taxon>
        <taxon>Morchella</taxon>
    </lineage>
</organism>
<dbReference type="GO" id="GO:0004815">
    <property type="term" value="F:aspartate-tRNA ligase activity"/>
    <property type="evidence" value="ECO:0007669"/>
    <property type="project" value="UniProtKB-EC"/>
</dbReference>
<dbReference type="GO" id="GO:0005829">
    <property type="term" value="C:cytosol"/>
    <property type="evidence" value="ECO:0007669"/>
    <property type="project" value="TreeGrafter"/>
</dbReference>
<evidence type="ECO:0000313" key="17">
    <source>
        <dbReference type="Proteomes" id="UP000277580"/>
    </source>
</evidence>
<evidence type="ECO:0000256" key="2">
    <source>
        <dbReference type="ARBA" id="ARBA00005312"/>
    </source>
</evidence>
<evidence type="ECO:0000256" key="13">
    <source>
        <dbReference type="SAM" id="Coils"/>
    </source>
</evidence>
<keyword evidence="10 16" id="KW-0030">Aminoacyl-tRNA synthetase</keyword>
<dbReference type="PROSITE" id="PS50862">
    <property type="entry name" value="AA_TRNA_LIGASE_II"/>
    <property type="match status" value="1"/>
</dbReference>
<dbReference type="GO" id="GO:0005524">
    <property type="term" value="F:ATP binding"/>
    <property type="evidence" value="ECO:0007669"/>
    <property type="project" value="UniProtKB-KW"/>
</dbReference>
<proteinExistence type="inferred from homology"/>
<dbReference type="SUPFAM" id="SSF50249">
    <property type="entry name" value="Nucleic acid-binding proteins"/>
    <property type="match status" value="1"/>
</dbReference>
<dbReference type="GO" id="GO:0006422">
    <property type="term" value="P:aspartyl-tRNA aminoacylation"/>
    <property type="evidence" value="ECO:0007669"/>
    <property type="project" value="InterPro"/>
</dbReference>
<evidence type="ECO:0000256" key="9">
    <source>
        <dbReference type="ARBA" id="ARBA00022917"/>
    </source>
</evidence>
<evidence type="ECO:0000256" key="4">
    <source>
        <dbReference type="ARBA" id="ARBA00018853"/>
    </source>
</evidence>
<keyword evidence="13" id="KW-0175">Coiled coil</keyword>
<evidence type="ECO:0000256" key="5">
    <source>
        <dbReference type="ARBA" id="ARBA00022490"/>
    </source>
</evidence>
<keyword evidence="5" id="KW-0963">Cytoplasm</keyword>
<dbReference type="PANTHER" id="PTHR43450:SF1">
    <property type="entry name" value="ASPARTATE--TRNA LIGASE, CYTOPLASMIC"/>
    <property type="match status" value="1"/>
</dbReference>
<dbReference type="AlphaFoldDB" id="A0A3N4KV98"/>
<sequence>MSSSEPPPEQISAISLNDSSGEIPLGPDGQPLTKNALKKIQKEKEKAEKAAKRAALEAEQKAARELANIDHATANYGVKPMIQSTERSGIERIQLSSLTAGDNGREVVFRARMQNARIQGAKMCFLVLRQQSDSIQAVMTVNTDGSVSKQMVKWSSAINAESIVLVYGVIRKTPEPVTSASLSDVEVHISKLFVIAAAEPVLPIQFEDASRSFKEVEDGEGRYPTVSLSTRLDNRVIDLRTLSNQAIFRISSGVCMLFKEYLLQKGFTEVHTPKLIAAASEGGANVFKVTYFKSDAYLAQSPQLYKQMLIAGDFERVFEIAPVFRAENSQTHRHMTEFTGLDLEMAFEEHYHEVIEVLESLFVFIFNGLRERFAKEIAIVREQYPVEEFKIPKDGKVLRIKFKEGIAMLREAGYDVPELEDLSTEMERNLGRLVLAKYDTDFYVMDKFPLAVRPFYTMPDPEDENYSNSYDFFMRGEEILSGAQRVHNSEFLTERLKSLGMDPKTPGLDDYVDAFRYGAPPHAGGGIGLERVVFLWLGLQNIRRASAFPRDPIRLRP</sequence>
<dbReference type="InterPro" id="IPR004523">
    <property type="entry name" value="Asp-tRNA_synthase_2"/>
</dbReference>
<dbReference type="Proteomes" id="UP000277580">
    <property type="component" value="Unassembled WGS sequence"/>
</dbReference>
<dbReference type="InParanoid" id="A0A3N4KV98"/>
<dbReference type="InterPro" id="IPR045864">
    <property type="entry name" value="aa-tRNA-synth_II/BPL/LPL"/>
</dbReference>
<dbReference type="FunFam" id="3.30.930.10:FF:000013">
    <property type="entry name" value="Aspartate--tRNA ligase, cytoplasmic"/>
    <property type="match status" value="1"/>
</dbReference>
<dbReference type="HAMAP" id="MF_02075">
    <property type="entry name" value="Asp_tRNA_synth_type2"/>
    <property type="match status" value="1"/>
</dbReference>
<dbReference type="GO" id="GO:0003723">
    <property type="term" value="F:RNA binding"/>
    <property type="evidence" value="ECO:0007669"/>
    <property type="project" value="TreeGrafter"/>
</dbReference>
<evidence type="ECO:0000256" key="7">
    <source>
        <dbReference type="ARBA" id="ARBA00022741"/>
    </source>
</evidence>
<dbReference type="Gene3D" id="3.30.930.10">
    <property type="entry name" value="Bira Bifunctional Protein, Domain 2"/>
    <property type="match status" value="1"/>
</dbReference>
<feature type="domain" description="Aminoacyl-transfer RNA synthetases class-II family profile" evidence="15">
    <location>
        <begin position="248"/>
        <end position="557"/>
    </location>
</feature>
<dbReference type="FunFam" id="2.40.50.140:FF:000132">
    <property type="entry name" value="Aspartyl-tRNA synthetase, cytoplasmic"/>
    <property type="match status" value="1"/>
</dbReference>
<dbReference type="NCBIfam" id="TIGR00458">
    <property type="entry name" value="aspS_nondisc"/>
    <property type="match status" value="1"/>
</dbReference>
<dbReference type="InterPro" id="IPR004365">
    <property type="entry name" value="NA-bd_OB_tRNA"/>
</dbReference>
<dbReference type="Gene3D" id="2.40.50.140">
    <property type="entry name" value="Nucleic acid-binding proteins"/>
    <property type="match status" value="1"/>
</dbReference>
<keyword evidence="17" id="KW-1185">Reference proteome</keyword>
<evidence type="ECO:0000259" key="15">
    <source>
        <dbReference type="PROSITE" id="PS50862"/>
    </source>
</evidence>
<dbReference type="CDD" id="cd00776">
    <property type="entry name" value="AsxRS_core"/>
    <property type="match status" value="1"/>
</dbReference>
<comment type="similarity">
    <text evidence="2">Belongs to the class-II aminoacyl-tRNA synthetase family. Type 2 subfamily.</text>
</comment>
<dbReference type="InterPro" id="IPR004364">
    <property type="entry name" value="Aa-tRNA-synt_II"/>
</dbReference>
<feature type="coiled-coil region" evidence="13">
    <location>
        <begin position="33"/>
        <end position="64"/>
    </location>
</feature>
<protein>
    <recommendedName>
        <fullName evidence="4">Aspartate--tRNA ligase, cytoplasmic</fullName>
        <ecNumber evidence="3">6.1.1.12</ecNumber>
    </recommendedName>
    <alternativeName>
        <fullName evidence="11">Aspartyl-tRNA synthetase</fullName>
    </alternativeName>
</protein>
<evidence type="ECO:0000256" key="12">
    <source>
        <dbReference type="ARBA" id="ARBA00047904"/>
    </source>
</evidence>
<evidence type="ECO:0000256" key="10">
    <source>
        <dbReference type="ARBA" id="ARBA00023146"/>
    </source>
</evidence>